<dbReference type="PANTHER" id="PTHR47618">
    <property type="entry name" value="BIFUNCTIONAL OLIGORIBONUCLEASE AND PAP PHOSPHATASE NRNA"/>
    <property type="match status" value="1"/>
</dbReference>
<dbReference type="InterPro" id="IPR001667">
    <property type="entry name" value="DDH_dom"/>
</dbReference>
<comment type="caution">
    <text evidence="3">The sequence shown here is derived from an EMBL/GenBank/DDBJ whole genome shotgun (WGS) entry which is preliminary data.</text>
</comment>
<sequence length="318" mass="33689">MTGNECKAMADMLLGARDVAVFCHISPDGDTLASALAVYRALTPRGISVSLYSEDGVPEKYKFLEGAELFTRAGKRVHELALAVDCSDIDRLGGGARAFLAAKKRAVIDHHKTHIKFAPSTLVDSDAAACAEIVYRVLDSAGLVDKSVAEALFVGVVTDTGCFRFSSTTAETHAIAADLMRRGIDAEALVCNSYSKTTRSIFALKQRVLGGCKFFDDGKIAVIAFRKKDFEETGTTAADTDGVIDPVIAIAGVEVAFSIAEVADKSFKISIRTSGGADASDIAAVFGGGGHSRAAGCRLNGYYEDIVDKLMKAARDRL</sequence>
<dbReference type="Gene3D" id="3.10.310.30">
    <property type="match status" value="1"/>
</dbReference>
<gene>
    <name evidence="3" type="ORF">IAC73_02315</name>
</gene>
<organism evidence="3 4">
    <name type="scientific">Candidatus Limadaptatus stercoripullorum</name>
    <dbReference type="NCBI Taxonomy" id="2840846"/>
    <lineage>
        <taxon>Bacteria</taxon>
        <taxon>Bacillati</taxon>
        <taxon>Bacillota</taxon>
        <taxon>Clostridia</taxon>
        <taxon>Eubacteriales</taxon>
        <taxon>Candidatus Limadaptatus</taxon>
    </lineage>
</organism>
<name>A0A9D1SWD9_9FIRM</name>
<dbReference type="EMBL" id="DVOE01000033">
    <property type="protein sequence ID" value="HIU98661.1"/>
    <property type="molecule type" value="Genomic_DNA"/>
</dbReference>
<dbReference type="PANTHER" id="PTHR47618:SF1">
    <property type="entry name" value="BIFUNCTIONAL OLIGORIBONUCLEASE AND PAP PHOSPHATASE NRNA"/>
    <property type="match status" value="1"/>
</dbReference>
<protein>
    <submittedName>
        <fullName evidence="3">Bifunctional oligoribonuclease/PAP phosphatase NrnA</fullName>
    </submittedName>
</protein>
<dbReference type="Gene3D" id="3.90.1640.10">
    <property type="entry name" value="inorganic pyrophosphatase (n-terminal core)"/>
    <property type="match status" value="1"/>
</dbReference>
<dbReference type="Proteomes" id="UP000886857">
    <property type="component" value="Unassembled WGS sequence"/>
</dbReference>
<reference evidence="3" key="1">
    <citation type="submission" date="2020-10" db="EMBL/GenBank/DDBJ databases">
        <authorList>
            <person name="Gilroy R."/>
        </authorList>
    </citation>
    <scope>NUCLEOTIDE SEQUENCE</scope>
    <source>
        <strain evidence="3">10406</strain>
    </source>
</reference>
<feature type="domain" description="DDH" evidence="1">
    <location>
        <begin position="19"/>
        <end position="155"/>
    </location>
</feature>
<dbReference type="InterPro" id="IPR038763">
    <property type="entry name" value="DHH_sf"/>
</dbReference>
<evidence type="ECO:0000313" key="4">
    <source>
        <dbReference type="Proteomes" id="UP000886857"/>
    </source>
</evidence>
<reference evidence="3" key="2">
    <citation type="journal article" date="2021" name="PeerJ">
        <title>Extensive microbial diversity within the chicken gut microbiome revealed by metagenomics and culture.</title>
        <authorList>
            <person name="Gilroy R."/>
            <person name="Ravi A."/>
            <person name="Getino M."/>
            <person name="Pursley I."/>
            <person name="Horton D.L."/>
            <person name="Alikhan N.F."/>
            <person name="Baker D."/>
            <person name="Gharbi K."/>
            <person name="Hall N."/>
            <person name="Watson M."/>
            <person name="Adriaenssens E.M."/>
            <person name="Foster-Nyarko E."/>
            <person name="Jarju S."/>
            <person name="Secka A."/>
            <person name="Antonio M."/>
            <person name="Oren A."/>
            <person name="Chaudhuri R.R."/>
            <person name="La Ragione R."/>
            <person name="Hildebrand F."/>
            <person name="Pallen M.J."/>
        </authorList>
    </citation>
    <scope>NUCLEOTIDE SEQUENCE</scope>
    <source>
        <strain evidence="3">10406</strain>
    </source>
</reference>
<evidence type="ECO:0000259" key="1">
    <source>
        <dbReference type="Pfam" id="PF01368"/>
    </source>
</evidence>
<dbReference type="InterPro" id="IPR003156">
    <property type="entry name" value="DHHA1_dom"/>
</dbReference>
<dbReference type="Pfam" id="PF01368">
    <property type="entry name" value="DHH"/>
    <property type="match status" value="1"/>
</dbReference>
<accession>A0A9D1SWD9</accession>
<evidence type="ECO:0000259" key="2">
    <source>
        <dbReference type="Pfam" id="PF02272"/>
    </source>
</evidence>
<evidence type="ECO:0000313" key="3">
    <source>
        <dbReference type="EMBL" id="HIU98661.1"/>
    </source>
</evidence>
<proteinExistence type="predicted"/>
<feature type="domain" description="DHHA1" evidence="2">
    <location>
        <begin position="225"/>
        <end position="316"/>
    </location>
</feature>
<dbReference type="InterPro" id="IPR051319">
    <property type="entry name" value="Oligoribo/pAp-PDE_c-di-AMP_PDE"/>
</dbReference>
<dbReference type="GO" id="GO:0003676">
    <property type="term" value="F:nucleic acid binding"/>
    <property type="evidence" value="ECO:0007669"/>
    <property type="project" value="InterPro"/>
</dbReference>
<dbReference type="SUPFAM" id="SSF64182">
    <property type="entry name" value="DHH phosphoesterases"/>
    <property type="match status" value="1"/>
</dbReference>
<dbReference type="AlphaFoldDB" id="A0A9D1SWD9"/>
<dbReference type="Pfam" id="PF02272">
    <property type="entry name" value="DHHA1"/>
    <property type="match status" value="1"/>
</dbReference>